<evidence type="ECO:0000313" key="4">
    <source>
        <dbReference type="EMBL" id="PXY28000.1"/>
    </source>
</evidence>
<name>A0A2V4B149_9PSEU</name>
<dbReference type="GO" id="GO:0006654">
    <property type="term" value="P:phosphatidic acid biosynthetic process"/>
    <property type="evidence" value="ECO:0007669"/>
    <property type="project" value="TreeGrafter"/>
</dbReference>
<comment type="caution">
    <text evidence="4">The sequence shown here is derived from an EMBL/GenBank/DDBJ whole genome shotgun (WGS) entry which is preliminary data.</text>
</comment>
<sequence>MVALHHDENRATRRSGNTPAIWRAMLAIDQRVVGLAGRLRVTGDVPRELRERPLLMAANHIGVFDALVLMAACRKIGLAPRFLLAGGLLDAPVIGPALRASGHLRVDRGSASAIDQFAQAVSELRTTRAPIIVYPEGRISHDPGLWPERGKTGTARLALASGVPVVPISQWGAHEAVYWGTETVSGLGDIVPLARSGLTSPLRRPTFRVHFGEPVDLSPYAPGRPGDAVKAHAAIMRAITAGLVPLRPDEPDLPRFHDPTRPTDTRSPWRPGT</sequence>
<dbReference type="InterPro" id="IPR002123">
    <property type="entry name" value="Plipid/glycerol_acylTrfase"/>
</dbReference>
<evidence type="ECO:0000256" key="3">
    <source>
        <dbReference type="SAM" id="MobiDB-lite"/>
    </source>
</evidence>
<feature type="compositionally biased region" description="Basic and acidic residues" evidence="3">
    <location>
        <begin position="247"/>
        <end position="264"/>
    </location>
</feature>
<evidence type="ECO:0000256" key="1">
    <source>
        <dbReference type="ARBA" id="ARBA00022679"/>
    </source>
</evidence>
<keyword evidence="2 4" id="KW-0012">Acyltransferase</keyword>
<keyword evidence="5" id="KW-1185">Reference proteome</keyword>
<protein>
    <submittedName>
        <fullName evidence="4">Acyl-phosphate glycerol 3-phosphate acyltransferase</fullName>
    </submittedName>
</protein>
<dbReference type="RefSeq" id="WP_112282011.1">
    <property type="nucleotide sequence ID" value="NZ_MASW01000002.1"/>
</dbReference>
<dbReference type="PANTHER" id="PTHR10434">
    <property type="entry name" value="1-ACYL-SN-GLYCEROL-3-PHOSPHATE ACYLTRANSFERASE"/>
    <property type="match status" value="1"/>
</dbReference>
<dbReference type="EMBL" id="MASW01000002">
    <property type="protein sequence ID" value="PXY28000.1"/>
    <property type="molecule type" value="Genomic_DNA"/>
</dbReference>
<evidence type="ECO:0000256" key="2">
    <source>
        <dbReference type="ARBA" id="ARBA00023315"/>
    </source>
</evidence>
<reference evidence="4 5" key="1">
    <citation type="submission" date="2016-07" db="EMBL/GenBank/DDBJ databases">
        <title>Draft genome sequence of Prauserella muralis DSM 45305, isolated from a mould-covered wall in an indoor environment.</title>
        <authorList>
            <person name="Ruckert C."/>
            <person name="Albersmeier A."/>
            <person name="Jiang C.-L."/>
            <person name="Jiang Y."/>
            <person name="Kalinowski J."/>
            <person name="Schneider O."/>
            <person name="Winkler A."/>
            <person name="Zotchev S.B."/>
        </authorList>
    </citation>
    <scope>NUCLEOTIDE SEQUENCE [LARGE SCALE GENOMIC DNA]</scope>
    <source>
        <strain evidence="4 5">DSM 45305</strain>
    </source>
</reference>
<dbReference type="SMART" id="SM00563">
    <property type="entry name" value="PlsC"/>
    <property type="match status" value="1"/>
</dbReference>
<dbReference type="CDD" id="cd07989">
    <property type="entry name" value="LPLAT_AGPAT-like"/>
    <property type="match status" value="1"/>
</dbReference>
<dbReference type="SUPFAM" id="SSF69593">
    <property type="entry name" value="Glycerol-3-phosphate (1)-acyltransferase"/>
    <property type="match status" value="1"/>
</dbReference>
<dbReference type="OrthoDB" id="3554363at2"/>
<evidence type="ECO:0000313" key="5">
    <source>
        <dbReference type="Proteomes" id="UP000249915"/>
    </source>
</evidence>
<dbReference type="PANTHER" id="PTHR10434:SF55">
    <property type="entry name" value="POSSIBLE ACYLTRANSFERASE"/>
    <property type="match status" value="1"/>
</dbReference>
<dbReference type="AlphaFoldDB" id="A0A2V4B149"/>
<dbReference type="GO" id="GO:0003841">
    <property type="term" value="F:1-acylglycerol-3-phosphate O-acyltransferase activity"/>
    <property type="evidence" value="ECO:0007669"/>
    <property type="project" value="TreeGrafter"/>
</dbReference>
<dbReference type="Proteomes" id="UP000249915">
    <property type="component" value="Unassembled WGS sequence"/>
</dbReference>
<feature type="region of interest" description="Disordered" evidence="3">
    <location>
        <begin position="246"/>
        <end position="273"/>
    </location>
</feature>
<dbReference type="Pfam" id="PF01553">
    <property type="entry name" value="Acyltransferase"/>
    <property type="match status" value="1"/>
</dbReference>
<dbReference type="GO" id="GO:0005886">
    <property type="term" value="C:plasma membrane"/>
    <property type="evidence" value="ECO:0007669"/>
    <property type="project" value="TreeGrafter"/>
</dbReference>
<gene>
    <name evidence="4" type="ORF">BAY60_16780</name>
</gene>
<proteinExistence type="predicted"/>
<keyword evidence="1 4" id="KW-0808">Transferase</keyword>
<accession>A0A2V4B149</accession>
<organism evidence="4 5">
    <name type="scientific">Prauserella muralis</name>
    <dbReference type="NCBI Taxonomy" id="588067"/>
    <lineage>
        <taxon>Bacteria</taxon>
        <taxon>Bacillati</taxon>
        <taxon>Actinomycetota</taxon>
        <taxon>Actinomycetes</taxon>
        <taxon>Pseudonocardiales</taxon>
        <taxon>Pseudonocardiaceae</taxon>
        <taxon>Prauserella</taxon>
    </lineage>
</organism>